<dbReference type="AlphaFoldDB" id="A0A975D5Q1"/>
<name>A0A975D5Q1_9SPHN</name>
<proteinExistence type="predicted"/>
<evidence type="ECO:0000259" key="1">
    <source>
        <dbReference type="Pfam" id="PF12973"/>
    </source>
</evidence>
<organism evidence="2 3">
    <name type="scientific">Rhizorhabdus wittichii</name>
    <dbReference type="NCBI Taxonomy" id="160791"/>
    <lineage>
        <taxon>Bacteria</taxon>
        <taxon>Pseudomonadati</taxon>
        <taxon>Pseudomonadota</taxon>
        <taxon>Alphaproteobacteria</taxon>
        <taxon>Sphingomonadales</taxon>
        <taxon>Sphingomonadaceae</taxon>
        <taxon>Rhizorhabdus</taxon>
    </lineage>
</organism>
<dbReference type="SUPFAM" id="SSF51182">
    <property type="entry name" value="RmlC-like cupins"/>
    <property type="match status" value="1"/>
</dbReference>
<reference evidence="2" key="2">
    <citation type="submission" date="2021-04" db="EMBL/GenBank/DDBJ databases">
        <title>Isolation and genomic analysis of the ibuprofen-degrading bacterium Sphingomonas strain MPO218.</title>
        <authorList>
            <person name="Aulestia M."/>
            <person name="Flores A."/>
            <person name="Mangas E.L."/>
            <person name="Perez-Pulido A.J."/>
            <person name="Santero E."/>
            <person name="Camacho E.M."/>
        </authorList>
    </citation>
    <scope>NUCLEOTIDE SEQUENCE</scope>
    <source>
        <strain evidence="2">MPO218</strain>
    </source>
</reference>
<sequence>MGEETVMTSSGGATVHCDELPWLPLAQGVDIRVIRTVPETGAFSVMVRSAPGGLLPRHRHIESAEIYIVKGRGVHNQTGAFREGDYIAEHKGALHDELLFPEGVELLMVCAGPSEFLGPDDDVVAVMDVAMLEGLSKRFG</sequence>
<dbReference type="Pfam" id="PF12973">
    <property type="entry name" value="Cupin_7"/>
    <property type="match status" value="1"/>
</dbReference>
<evidence type="ECO:0000313" key="3">
    <source>
        <dbReference type="Proteomes" id="UP000664914"/>
    </source>
</evidence>
<evidence type="ECO:0000313" key="2">
    <source>
        <dbReference type="EMBL" id="QTH23179.1"/>
    </source>
</evidence>
<reference evidence="2" key="1">
    <citation type="submission" date="2020-07" db="EMBL/GenBank/DDBJ databases">
        <authorList>
            <person name="Camacho E."/>
        </authorList>
    </citation>
    <scope>NUCLEOTIDE SEQUENCE</scope>
    <source>
        <strain evidence="2">MPO218</strain>
    </source>
</reference>
<feature type="domain" description="ChrR-like cupin" evidence="1">
    <location>
        <begin position="12"/>
        <end position="114"/>
    </location>
</feature>
<dbReference type="EMBL" id="CP059319">
    <property type="protein sequence ID" value="QTH23179.1"/>
    <property type="molecule type" value="Genomic_DNA"/>
</dbReference>
<accession>A0A975D5Q1</accession>
<gene>
    <name evidence="2" type="ORF">HRJ34_06625</name>
</gene>
<dbReference type="Gene3D" id="2.60.120.10">
    <property type="entry name" value="Jelly Rolls"/>
    <property type="match status" value="1"/>
</dbReference>
<dbReference type="InterPro" id="IPR014710">
    <property type="entry name" value="RmlC-like_jellyroll"/>
</dbReference>
<dbReference type="InterPro" id="IPR011051">
    <property type="entry name" value="RmlC_Cupin_sf"/>
</dbReference>
<dbReference type="Proteomes" id="UP000664914">
    <property type="component" value="Chromosome"/>
</dbReference>
<protein>
    <submittedName>
        <fullName evidence="2">Cupin domain-containing protein</fullName>
    </submittedName>
</protein>
<dbReference type="InterPro" id="IPR025979">
    <property type="entry name" value="ChrR-like_cupin_dom"/>
</dbReference>